<dbReference type="AlphaFoldDB" id="A0A420VDH9"/>
<dbReference type="RefSeq" id="WP_120669097.1">
    <property type="nucleotide sequence ID" value="NZ_AZRV01000035.1"/>
</dbReference>
<evidence type="ECO:0000313" key="1">
    <source>
        <dbReference type="EMBL" id="RKO61732.1"/>
    </source>
</evidence>
<organism evidence="1 2">
    <name type="scientific">Caldibacillus debilis GB1</name>
    <dbReference type="NCBI Taxonomy" id="1339248"/>
    <lineage>
        <taxon>Bacteria</taxon>
        <taxon>Bacillati</taxon>
        <taxon>Bacillota</taxon>
        <taxon>Bacilli</taxon>
        <taxon>Bacillales</taxon>
        <taxon>Bacillaceae</taxon>
        <taxon>Caldibacillus</taxon>
    </lineage>
</organism>
<proteinExistence type="predicted"/>
<dbReference type="Proteomes" id="UP000286235">
    <property type="component" value="Unassembled WGS sequence"/>
</dbReference>
<protein>
    <submittedName>
        <fullName evidence="1">Uncharacterized protein</fullName>
    </submittedName>
</protein>
<keyword evidence="2" id="KW-1185">Reference proteome</keyword>
<comment type="caution">
    <text evidence="1">The sequence shown here is derived from an EMBL/GenBank/DDBJ whole genome shotgun (WGS) entry which is preliminary data.</text>
</comment>
<accession>A0A420VDH9</accession>
<evidence type="ECO:0000313" key="2">
    <source>
        <dbReference type="Proteomes" id="UP000286235"/>
    </source>
</evidence>
<dbReference type="EMBL" id="AZRV01000035">
    <property type="protein sequence ID" value="RKO61732.1"/>
    <property type="molecule type" value="Genomic_DNA"/>
</dbReference>
<gene>
    <name evidence="1" type="ORF">Cdeb_01203</name>
</gene>
<sequence>MKRFSQELQQMLTEQKGYRNEEYSGSGITDPEKVLTFEIYELGNTDISEFFQKHYGFDYPCIIEQLEEGRVTEEEIKVKVKRIISYISRKMGAKTLYCLWLATREGIRENYVDAEDTVTEYNLSRINYMPICDLGDQGALFILDRHPNLIPHREIFLEREEELSVVSLI</sequence>
<name>A0A420VDH9_9BACI</name>
<reference evidence="1 2" key="1">
    <citation type="submission" date="2013-12" db="EMBL/GenBank/DDBJ databases">
        <title>Genome and proteome characterization of Caldibacillus debilis GB1 derived from a cellulolytic aero-tolerant co-culture.</title>
        <authorList>
            <person name="Wushke S.T."/>
            <person name="Zhang X."/>
            <person name="Fristensky B."/>
            <person name="Wilkins J.A."/>
            <person name="Levin D.B."/>
            <person name="Sparling R."/>
        </authorList>
    </citation>
    <scope>NUCLEOTIDE SEQUENCE [LARGE SCALE GENOMIC DNA]</scope>
    <source>
        <strain evidence="1 2">GB1</strain>
    </source>
</reference>